<evidence type="ECO:0000313" key="9">
    <source>
        <dbReference type="Proteomes" id="UP000694557"/>
    </source>
</evidence>
<feature type="region of interest" description="Disordered" evidence="7">
    <location>
        <begin position="99"/>
        <end position="152"/>
    </location>
</feature>
<dbReference type="PANTHER" id="PTHR21141">
    <property type="entry name" value="60S ACIDIC RIBOSOMAL PROTEIN FAMILY MEMBER"/>
    <property type="match status" value="1"/>
</dbReference>
<dbReference type="GeneTree" id="ENSGT00550000074828"/>
<evidence type="ECO:0000256" key="3">
    <source>
        <dbReference type="ARBA" id="ARBA00022980"/>
    </source>
</evidence>
<dbReference type="Pfam" id="PF00428">
    <property type="entry name" value="Ribosomal_60s"/>
    <property type="match status" value="1"/>
</dbReference>
<accession>A0A8C7C3Z4</accession>
<dbReference type="InterPro" id="IPR044076">
    <property type="entry name" value="Ribosomal_P2"/>
</dbReference>
<evidence type="ECO:0000256" key="7">
    <source>
        <dbReference type="SAM" id="MobiDB-lite"/>
    </source>
</evidence>
<dbReference type="FunFam" id="1.10.10.1410:FF:000002">
    <property type="entry name" value="60S acidic ribosomal protein P2"/>
    <property type="match status" value="1"/>
</dbReference>
<dbReference type="GO" id="GO:0002182">
    <property type="term" value="P:cytoplasmic translational elongation"/>
    <property type="evidence" value="ECO:0007669"/>
    <property type="project" value="InterPro"/>
</dbReference>
<keyword evidence="9" id="KW-1185">Reference proteome</keyword>
<evidence type="ECO:0000256" key="5">
    <source>
        <dbReference type="ARBA" id="ARBA00035301"/>
    </source>
</evidence>
<reference evidence="8" key="2">
    <citation type="submission" date="2025-09" db="UniProtKB">
        <authorList>
            <consortium name="Ensembl"/>
        </authorList>
    </citation>
    <scope>IDENTIFICATION</scope>
</reference>
<proteinExistence type="inferred from homology"/>
<comment type="function">
    <text evidence="1">Plays an important role in the elongation step of protein synthesis.</text>
</comment>
<evidence type="ECO:0000256" key="4">
    <source>
        <dbReference type="ARBA" id="ARBA00023274"/>
    </source>
</evidence>
<evidence type="ECO:0000256" key="2">
    <source>
        <dbReference type="ARBA" id="ARBA00005436"/>
    </source>
</evidence>
<dbReference type="InterPro" id="IPR027534">
    <property type="entry name" value="Ribosomal_P1/P2"/>
</dbReference>
<evidence type="ECO:0000256" key="6">
    <source>
        <dbReference type="ARBA" id="ARBA00035443"/>
    </source>
</evidence>
<evidence type="ECO:0000313" key="8">
    <source>
        <dbReference type="Ensembl" id="ENSOKIP00005001219.1"/>
    </source>
</evidence>
<feature type="compositionally biased region" description="Polar residues" evidence="7">
    <location>
        <begin position="100"/>
        <end position="113"/>
    </location>
</feature>
<dbReference type="CDD" id="cd05833">
    <property type="entry name" value="Ribosomal_P2"/>
    <property type="match status" value="1"/>
</dbReference>
<evidence type="ECO:0000256" key="1">
    <source>
        <dbReference type="ARBA" id="ARBA00003362"/>
    </source>
</evidence>
<dbReference type="Proteomes" id="UP000694557">
    <property type="component" value="Unassembled WGS sequence"/>
</dbReference>
<keyword evidence="3" id="KW-0689">Ribosomal protein</keyword>
<dbReference type="InterPro" id="IPR038716">
    <property type="entry name" value="P1/P2_N_sf"/>
</dbReference>
<dbReference type="Gene3D" id="1.10.10.1410">
    <property type="match status" value="1"/>
</dbReference>
<dbReference type="GO" id="GO:0022625">
    <property type="term" value="C:cytosolic large ribosomal subunit"/>
    <property type="evidence" value="ECO:0007669"/>
    <property type="project" value="InterPro"/>
</dbReference>
<protein>
    <recommendedName>
        <fullName evidence="5">Large ribosomal subunit protein P2</fullName>
    </recommendedName>
    <alternativeName>
        <fullName evidence="6">60S acidic ribosomal protein P2</fullName>
    </alternativeName>
</protein>
<dbReference type="Ensembl" id="ENSOKIT00005001298.1">
    <property type="protein sequence ID" value="ENSOKIP00005001219.1"/>
    <property type="gene ID" value="ENSOKIG00005000627.1"/>
</dbReference>
<dbReference type="GO" id="GO:0003735">
    <property type="term" value="F:structural constituent of ribosome"/>
    <property type="evidence" value="ECO:0007669"/>
    <property type="project" value="InterPro"/>
</dbReference>
<dbReference type="AlphaFoldDB" id="A0A8C7C3Z4"/>
<name>A0A8C7C3Z4_ONCKI</name>
<dbReference type="HAMAP" id="MF_01478">
    <property type="entry name" value="Ribosomal_L12_arch"/>
    <property type="match status" value="1"/>
</dbReference>
<sequence>MRYVSAYLLAVLGGNTSPSSKDIKTILGSVGIEAEDERLDKVVNELNGKDINEVMNSGLSKLASVPAGGAVAAPAAAGSAAAGVSPTADMKHPLVRMRNVHSQSSLGSDTDSQPVLKEEEEEEKVTLEEEKETEEEKEGDVLTDSELDPELPEEYSHGLEDLRWNLSSLEKAVYLSLPPWVQRALLCNLMAKCGVNNSFFPARLLSYLLLPYILPASIFLHVNYRVLCWLRQVPGKWLWPGVEMAVPFLLKLSHPRKNLMHRLWPSGPVRFWPGGPARLWPCNPIRLWSYNPVRLWPCNPVRLWPYNSVGLWPCNPIRLWPFNLIRFWPLCFLASAKETHTQFKSAEDPPPQQRRRSVLRFQLSTTSTHYTTETPNTPTESHLDPLGFSLLFNLELAMDNQPNQPNHQSLLHQSERLLPLEYGPCIKEETLASPHISYMGVEEEEERMSHGGDEVEEGLALLRRLPVECANTGY</sequence>
<dbReference type="PANTHER" id="PTHR21141:SF5">
    <property type="entry name" value="LARGE RIBOSOMAL SUBUNIT PROTEIN P2"/>
    <property type="match status" value="1"/>
</dbReference>
<feature type="compositionally biased region" description="Acidic residues" evidence="7">
    <location>
        <begin position="118"/>
        <end position="152"/>
    </location>
</feature>
<reference evidence="8" key="1">
    <citation type="submission" date="2025-08" db="UniProtKB">
        <authorList>
            <consortium name="Ensembl"/>
        </authorList>
    </citation>
    <scope>IDENTIFICATION</scope>
</reference>
<comment type="similarity">
    <text evidence="2">Belongs to the eukaryotic ribosomal protein P1/P2 family.</text>
</comment>
<keyword evidence="4" id="KW-0687">Ribonucleoprotein</keyword>
<organism evidence="8 9">
    <name type="scientific">Oncorhynchus kisutch</name>
    <name type="common">Coho salmon</name>
    <name type="synonym">Salmo kisutch</name>
    <dbReference type="NCBI Taxonomy" id="8019"/>
    <lineage>
        <taxon>Eukaryota</taxon>
        <taxon>Metazoa</taxon>
        <taxon>Chordata</taxon>
        <taxon>Craniata</taxon>
        <taxon>Vertebrata</taxon>
        <taxon>Euteleostomi</taxon>
        <taxon>Actinopterygii</taxon>
        <taxon>Neopterygii</taxon>
        <taxon>Teleostei</taxon>
        <taxon>Protacanthopterygii</taxon>
        <taxon>Salmoniformes</taxon>
        <taxon>Salmonidae</taxon>
        <taxon>Salmoninae</taxon>
        <taxon>Oncorhynchus</taxon>
    </lineage>
</organism>